<dbReference type="EC" id="2.7.7.24" evidence="3"/>
<dbReference type="InterPro" id="IPR005835">
    <property type="entry name" value="NTP_transferase_dom"/>
</dbReference>
<dbReference type="Pfam" id="PF00483">
    <property type="entry name" value="NTP_transferase"/>
    <property type="match status" value="1"/>
</dbReference>
<keyword evidence="14" id="KW-1185">Reference proteome</keyword>
<dbReference type="Gene3D" id="3.90.550.10">
    <property type="entry name" value="Spore Coat Polysaccharide Biosynthesis Protein SpsA, Chain A"/>
    <property type="match status" value="1"/>
</dbReference>
<evidence type="ECO:0000256" key="2">
    <source>
        <dbReference type="ARBA" id="ARBA00010480"/>
    </source>
</evidence>
<organism evidence="13 14">
    <name type="scientific">Maledivibacter halophilus</name>
    <dbReference type="NCBI Taxonomy" id="36842"/>
    <lineage>
        <taxon>Bacteria</taxon>
        <taxon>Bacillati</taxon>
        <taxon>Bacillota</taxon>
        <taxon>Clostridia</taxon>
        <taxon>Peptostreptococcales</taxon>
        <taxon>Caminicellaceae</taxon>
        <taxon>Maledivibacter</taxon>
    </lineage>
</organism>
<keyword evidence="8" id="KW-0460">Magnesium</keyword>
<dbReference type="GO" id="GO:0008879">
    <property type="term" value="F:glucose-1-phosphate thymidylyltransferase activity"/>
    <property type="evidence" value="ECO:0007669"/>
    <property type="project" value="UniProtKB-EC"/>
</dbReference>
<protein>
    <recommendedName>
        <fullName evidence="4">Glucose-1-phosphate thymidylyltransferase</fullName>
        <ecNumber evidence="3">2.7.7.24</ecNumber>
    </recommendedName>
    <alternativeName>
        <fullName evidence="10">dTDP-glucose pyrophosphorylase</fullName>
    </alternativeName>
    <alternativeName>
        <fullName evidence="9">dTDP-glucose synthase</fullName>
    </alternativeName>
</protein>
<gene>
    <name evidence="13" type="ORF">SAMN02194393_05210</name>
</gene>
<evidence type="ECO:0000256" key="11">
    <source>
        <dbReference type="ARBA" id="ARBA00049336"/>
    </source>
</evidence>
<dbReference type="STRING" id="36842.SAMN02194393_05210"/>
<name>A0A1T5MRD3_9FIRM</name>
<evidence type="ECO:0000259" key="12">
    <source>
        <dbReference type="Pfam" id="PF00483"/>
    </source>
</evidence>
<evidence type="ECO:0000256" key="10">
    <source>
        <dbReference type="ARBA" id="ARBA00032598"/>
    </source>
</evidence>
<feature type="domain" description="Nucleotidyl transferase" evidence="12">
    <location>
        <begin position="2"/>
        <end position="231"/>
    </location>
</feature>
<keyword evidence="7" id="KW-0479">Metal-binding</keyword>
<dbReference type="RefSeq" id="WP_079495797.1">
    <property type="nucleotide sequence ID" value="NZ_FUZT01000023.1"/>
</dbReference>
<dbReference type="PANTHER" id="PTHR43532:SF1">
    <property type="entry name" value="GLUCOSE-1-PHOSPHATE THYMIDYLYLTRANSFERASE 1"/>
    <property type="match status" value="1"/>
</dbReference>
<evidence type="ECO:0000256" key="1">
    <source>
        <dbReference type="ARBA" id="ARBA00001946"/>
    </source>
</evidence>
<dbReference type="InterPro" id="IPR029044">
    <property type="entry name" value="Nucleotide-diphossugar_trans"/>
</dbReference>
<evidence type="ECO:0000256" key="4">
    <source>
        <dbReference type="ARBA" id="ARBA00017654"/>
    </source>
</evidence>
<accession>A0A1T5MRD3</accession>
<evidence type="ECO:0000313" key="13">
    <source>
        <dbReference type="EMBL" id="SKC90780.1"/>
    </source>
</evidence>
<dbReference type="Proteomes" id="UP000190285">
    <property type="component" value="Unassembled WGS sequence"/>
</dbReference>
<evidence type="ECO:0000256" key="3">
    <source>
        <dbReference type="ARBA" id="ARBA00012461"/>
    </source>
</evidence>
<comment type="cofactor">
    <cofactor evidence="1">
        <name>Mg(2+)</name>
        <dbReference type="ChEBI" id="CHEBI:18420"/>
    </cofactor>
</comment>
<keyword evidence="5 13" id="KW-0808">Transferase</keyword>
<dbReference type="SUPFAM" id="SSF53448">
    <property type="entry name" value="Nucleotide-diphospho-sugar transferases"/>
    <property type="match status" value="1"/>
</dbReference>
<dbReference type="AlphaFoldDB" id="A0A1T5MRD3"/>
<dbReference type="PANTHER" id="PTHR43532">
    <property type="entry name" value="GLUCOSE-1-PHOSPHATE THYMIDYLYLTRANSFERASE"/>
    <property type="match status" value="1"/>
</dbReference>
<evidence type="ECO:0000256" key="9">
    <source>
        <dbReference type="ARBA" id="ARBA00032492"/>
    </source>
</evidence>
<dbReference type="GO" id="GO:0046872">
    <property type="term" value="F:metal ion binding"/>
    <property type="evidence" value="ECO:0007669"/>
    <property type="project" value="UniProtKB-KW"/>
</dbReference>
<reference evidence="13 14" key="1">
    <citation type="submission" date="2017-02" db="EMBL/GenBank/DDBJ databases">
        <authorList>
            <person name="Peterson S.W."/>
        </authorList>
    </citation>
    <scope>NUCLEOTIDE SEQUENCE [LARGE SCALE GENOMIC DNA]</scope>
    <source>
        <strain evidence="13 14">M1</strain>
    </source>
</reference>
<comment type="similarity">
    <text evidence="2">Belongs to the glucose-1-phosphate thymidylyltransferase family.</text>
</comment>
<evidence type="ECO:0000256" key="5">
    <source>
        <dbReference type="ARBA" id="ARBA00022679"/>
    </source>
</evidence>
<dbReference type="EMBL" id="FUZT01000023">
    <property type="protein sequence ID" value="SKC90780.1"/>
    <property type="molecule type" value="Genomic_DNA"/>
</dbReference>
<dbReference type="InterPro" id="IPR005907">
    <property type="entry name" value="G1P_thy_trans_s"/>
</dbReference>
<proteinExistence type="inferred from homology"/>
<evidence type="ECO:0000256" key="6">
    <source>
        <dbReference type="ARBA" id="ARBA00022695"/>
    </source>
</evidence>
<comment type="catalytic activity">
    <reaction evidence="11">
        <text>dTTP + alpha-D-glucose 1-phosphate + H(+) = dTDP-alpha-D-glucose + diphosphate</text>
        <dbReference type="Rhea" id="RHEA:15225"/>
        <dbReference type="ChEBI" id="CHEBI:15378"/>
        <dbReference type="ChEBI" id="CHEBI:33019"/>
        <dbReference type="ChEBI" id="CHEBI:37568"/>
        <dbReference type="ChEBI" id="CHEBI:57477"/>
        <dbReference type="ChEBI" id="CHEBI:58601"/>
        <dbReference type="EC" id="2.7.7.24"/>
    </reaction>
</comment>
<evidence type="ECO:0000256" key="8">
    <source>
        <dbReference type="ARBA" id="ARBA00022842"/>
    </source>
</evidence>
<evidence type="ECO:0000313" key="14">
    <source>
        <dbReference type="Proteomes" id="UP000190285"/>
    </source>
</evidence>
<evidence type="ECO:0000256" key="7">
    <source>
        <dbReference type="ARBA" id="ARBA00022723"/>
    </source>
</evidence>
<dbReference type="OrthoDB" id="9803871at2"/>
<keyword evidence="6" id="KW-0548">Nucleotidyltransferase</keyword>
<sequence length="250" mass="27871">MKGIILAGGRGTRLFPLTKITNKHLLPVGKEPMIYNPIKQLICSDIRDILIITSRENMGDIVNVLGSGREFGCDFTFKVQEEPKGIADALLLGESFACGDLITVMLGDNIATKSIKPYINKFKKQKIGCKVLLKRVLNPHNFGVATLDKEKIINIQEKPALPQSNYAVTGIYMYDSNVFDIIKNISISSKGELEITCVNNAYIKKGKLTYDILDGDWTDAGTIESYRLANNMLYRINNEIIDGDYNENSI</sequence>